<reference evidence="1" key="2">
    <citation type="journal article" date="2020" name="Nat. Commun.">
        <title>Large-scale genome sequencing of mycorrhizal fungi provides insights into the early evolution of symbiotic traits.</title>
        <authorList>
            <person name="Miyauchi S."/>
            <person name="Kiss E."/>
            <person name="Kuo A."/>
            <person name="Drula E."/>
            <person name="Kohler A."/>
            <person name="Sanchez-Garcia M."/>
            <person name="Morin E."/>
            <person name="Andreopoulos B."/>
            <person name="Barry K.W."/>
            <person name="Bonito G."/>
            <person name="Buee M."/>
            <person name="Carver A."/>
            <person name="Chen C."/>
            <person name="Cichocki N."/>
            <person name="Clum A."/>
            <person name="Culley D."/>
            <person name="Crous P.W."/>
            <person name="Fauchery L."/>
            <person name="Girlanda M."/>
            <person name="Hayes R.D."/>
            <person name="Keri Z."/>
            <person name="LaButti K."/>
            <person name="Lipzen A."/>
            <person name="Lombard V."/>
            <person name="Magnuson J."/>
            <person name="Maillard F."/>
            <person name="Murat C."/>
            <person name="Nolan M."/>
            <person name="Ohm R.A."/>
            <person name="Pangilinan J."/>
            <person name="Pereira M.F."/>
            <person name="Perotto S."/>
            <person name="Peter M."/>
            <person name="Pfister S."/>
            <person name="Riley R."/>
            <person name="Sitrit Y."/>
            <person name="Stielow J.B."/>
            <person name="Szollosi G."/>
            <person name="Zifcakova L."/>
            <person name="Stursova M."/>
            <person name="Spatafora J.W."/>
            <person name="Tedersoo L."/>
            <person name="Vaario L.M."/>
            <person name="Yamada A."/>
            <person name="Yan M."/>
            <person name="Wang P."/>
            <person name="Xu J."/>
            <person name="Bruns T."/>
            <person name="Baldrian P."/>
            <person name="Vilgalys R."/>
            <person name="Dunand C."/>
            <person name="Henrissat B."/>
            <person name="Grigoriev I.V."/>
            <person name="Hibbett D."/>
            <person name="Nagy L.G."/>
            <person name="Martin F.M."/>
        </authorList>
    </citation>
    <scope>NUCLEOTIDE SEQUENCE</scope>
    <source>
        <strain evidence="1">P2</strain>
    </source>
</reference>
<proteinExistence type="predicted"/>
<comment type="caution">
    <text evidence="1">The sequence shown here is derived from an EMBL/GenBank/DDBJ whole genome shotgun (WGS) entry which is preliminary data.</text>
</comment>
<keyword evidence="2" id="KW-1185">Reference proteome</keyword>
<organism evidence="1 2">
    <name type="scientific">Thelephora ganbajun</name>
    <name type="common">Ganba fungus</name>
    <dbReference type="NCBI Taxonomy" id="370292"/>
    <lineage>
        <taxon>Eukaryota</taxon>
        <taxon>Fungi</taxon>
        <taxon>Dikarya</taxon>
        <taxon>Basidiomycota</taxon>
        <taxon>Agaricomycotina</taxon>
        <taxon>Agaricomycetes</taxon>
        <taxon>Thelephorales</taxon>
        <taxon>Thelephoraceae</taxon>
        <taxon>Thelephora</taxon>
    </lineage>
</organism>
<dbReference type="EMBL" id="MU117989">
    <property type="protein sequence ID" value="KAF9650091.1"/>
    <property type="molecule type" value="Genomic_DNA"/>
</dbReference>
<evidence type="ECO:0000313" key="2">
    <source>
        <dbReference type="Proteomes" id="UP000886501"/>
    </source>
</evidence>
<protein>
    <submittedName>
        <fullName evidence="1">Uncharacterized protein</fullName>
    </submittedName>
</protein>
<gene>
    <name evidence="1" type="ORF">BDM02DRAFT_3112699</name>
</gene>
<sequence length="905" mass="102107">MTPARAVFGSVSVLLAMIRDSMINKVDYVELGLACADVCRALDRGMNGRQVDQISQLVFEAIEQLTTTVTEIQRNIVERGKRRVISRLFHAKNDKDTIAAWRLDINRVLHVFNTELAISTHVVVSDIRHDTANTRTIVSGVQRDVVNAHTIVSDVHHGVTNTQTVVSDVHQGVVNTHAIVSELQHSVTNTHTIVSDIRRIIVKSQEASDDKNRLAQTSIPGESPPPAPRACFGREELIEKIIVLTESLTPIALIGVGGIGKTSIALTILHNNRIKEWFGVNRRFIRCDKFPASLTHFLRRLSEVIGAGVENPEDLTPLRPFLSSKKILLVLDNAESVLDPQGANAQEIYDVVEELTHFDNICLCITSRISTIPSDCETLEIPTLPMEAARDTFYRIYKHGERSDSVNAILKRLDFHPLSITLLATVAHHNKWSTGQLTREWERRRTGVLQTEHNKSLAATIELSLASPMFQELGPDARELLGAIAFFPQGVDENNLGWLLPNIPNGTTVLDKFCILSLTYRSNNFITMLAPLRDYLCPKDPKSSPLLCTTKERYLTRMSVELDPNRPGFGDAQWITSEDVNVEHLLDVFTSIDANSDNIWDASADFMRHLFWHKKRLIVLKPKIEGLPDDHRSKPECLLELSQLFRSVGNYTENQRLLMHASKLWRERGDGYQVAKTLMFLAYTNRRLLLHKEGILQAKESLEICEQLNHTVGQAHSLRCLAWLLQGDNQFDAAEAAASRAIDVFKVLDEKFEVCQAYRLLGKICHSKGKGKREEAISHFKAALELAATSDWYSQLFWNNYSLAELFLDEEKFDDARVHVERAKSHAVNDPFLLGRGTHLQAIFWYKRRRLEEAKSEALCAVEVFEKLGSALDLKECRDLLRDIQKEMDNPVATHELDGSGCGRE</sequence>
<reference evidence="1" key="1">
    <citation type="submission" date="2019-10" db="EMBL/GenBank/DDBJ databases">
        <authorList>
            <consortium name="DOE Joint Genome Institute"/>
            <person name="Kuo A."/>
            <person name="Miyauchi S."/>
            <person name="Kiss E."/>
            <person name="Drula E."/>
            <person name="Kohler A."/>
            <person name="Sanchez-Garcia M."/>
            <person name="Andreopoulos B."/>
            <person name="Barry K.W."/>
            <person name="Bonito G."/>
            <person name="Buee M."/>
            <person name="Carver A."/>
            <person name="Chen C."/>
            <person name="Cichocki N."/>
            <person name="Clum A."/>
            <person name="Culley D."/>
            <person name="Crous P.W."/>
            <person name="Fauchery L."/>
            <person name="Girlanda M."/>
            <person name="Hayes R."/>
            <person name="Keri Z."/>
            <person name="Labutti K."/>
            <person name="Lipzen A."/>
            <person name="Lombard V."/>
            <person name="Magnuson J."/>
            <person name="Maillard F."/>
            <person name="Morin E."/>
            <person name="Murat C."/>
            <person name="Nolan M."/>
            <person name="Ohm R."/>
            <person name="Pangilinan J."/>
            <person name="Pereira M."/>
            <person name="Perotto S."/>
            <person name="Peter M."/>
            <person name="Riley R."/>
            <person name="Sitrit Y."/>
            <person name="Stielow B."/>
            <person name="Szollosi G."/>
            <person name="Zifcakova L."/>
            <person name="Stursova M."/>
            <person name="Spatafora J.W."/>
            <person name="Tedersoo L."/>
            <person name="Vaario L.-M."/>
            <person name="Yamada A."/>
            <person name="Yan M."/>
            <person name="Wang P."/>
            <person name="Xu J."/>
            <person name="Bruns T."/>
            <person name="Baldrian P."/>
            <person name="Vilgalys R."/>
            <person name="Henrissat B."/>
            <person name="Grigoriev I.V."/>
            <person name="Hibbett D."/>
            <person name="Nagy L.G."/>
            <person name="Martin F.M."/>
        </authorList>
    </citation>
    <scope>NUCLEOTIDE SEQUENCE</scope>
    <source>
        <strain evidence="1">P2</strain>
    </source>
</reference>
<accession>A0ACB6ZK93</accession>
<name>A0ACB6ZK93_THEGA</name>
<evidence type="ECO:0000313" key="1">
    <source>
        <dbReference type="EMBL" id="KAF9650091.1"/>
    </source>
</evidence>
<dbReference type="Proteomes" id="UP000886501">
    <property type="component" value="Unassembled WGS sequence"/>
</dbReference>